<proteinExistence type="predicted"/>
<comment type="caution">
    <text evidence="3">The sequence shown here is derived from an EMBL/GenBank/DDBJ whole genome shotgun (WGS) entry which is preliminary data.</text>
</comment>
<evidence type="ECO:0000259" key="2">
    <source>
        <dbReference type="Pfam" id="PF00534"/>
    </source>
</evidence>
<dbReference type="InterPro" id="IPR001296">
    <property type="entry name" value="Glyco_trans_1"/>
</dbReference>
<dbReference type="CDD" id="cd03801">
    <property type="entry name" value="GT4_PimA-like"/>
    <property type="match status" value="1"/>
</dbReference>
<evidence type="ECO:0000256" key="1">
    <source>
        <dbReference type="ARBA" id="ARBA00022679"/>
    </source>
</evidence>
<dbReference type="PANTHER" id="PTHR46401:SF2">
    <property type="entry name" value="GLYCOSYLTRANSFERASE WBBK-RELATED"/>
    <property type="match status" value="1"/>
</dbReference>
<protein>
    <submittedName>
        <fullName evidence="3">Glycosyltransferase</fullName>
    </submittedName>
</protein>
<dbReference type="GO" id="GO:0016757">
    <property type="term" value="F:glycosyltransferase activity"/>
    <property type="evidence" value="ECO:0007669"/>
    <property type="project" value="InterPro"/>
</dbReference>
<keyword evidence="1 3" id="KW-0808">Transferase</keyword>
<dbReference type="Pfam" id="PF00534">
    <property type="entry name" value="Glycos_transf_1"/>
    <property type="match status" value="1"/>
</dbReference>
<sequence length="447" mass="51022">MDSRPCFFSRVWAQFPPQINPSAGVFFMGTHIGFVSTRFTAADGVTMEAGKWAEVLHECGHECFWWGGEVHKDPSRSMVVPEAHFLHPENRWIQAEAFGREIRSPELTQRIHDYRALLKERLCDFLETFDIGLLVVENALATPLHIPLGLALTEVIAERKLPTIAHHHEFSWEQSRCSVNCVRDFLSMAFPPALPTIQHVVISSAAHEDLAHRRGVSSFVIPNVLDFDHPPEPDPEKGRALRLKLGLDPEAKLIVQPTRVIRRKGIEHAVEIAGALKDLGYRLLITHQAGEVDPEYASWLQNQARQHGVSLTFLGTHVVDPWVETAPPEDAVALWDIYPHADLITYPSLYEGFGNAFLEAIYFRKPLVVNRYANFVRDIEPLGFNLLIMDGYVSRRLVARIRDVLQSEEQRRAMVEHNYRLAHRHFSYGVLRRCLSFLLMNFFGMET</sequence>
<accession>A0A831ZNH0</accession>
<dbReference type="PANTHER" id="PTHR46401">
    <property type="entry name" value="GLYCOSYLTRANSFERASE WBBK-RELATED"/>
    <property type="match status" value="1"/>
</dbReference>
<dbReference type="AlphaFoldDB" id="A0A831ZNH0"/>
<dbReference type="SUPFAM" id="SSF53756">
    <property type="entry name" value="UDP-Glycosyltransferase/glycogen phosphorylase"/>
    <property type="match status" value="1"/>
</dbReference>
<name>A0A831ZNH0_9BACT</name>
<organism evidence="3">
    <name type="scientific">Desulfacinum infernum</name>
    <dbReference type="NCBI Taxonomy" id="35837"/>
    <lineage>
        <taxon>Bacteria</taxon>
        <taxon>Pseudomonadati</taxon>
        <taxon>Thermodesulfobacteriota</taxon>
        <taxon>Syntrophobacteria</taxon>
        <taxon>Syntrophobacterales</taxon>
        <taxon>Syntrophobacteraceae</taxon>
        <taxon>Desulfacinum</taxon>
    </lineage>
</organism>
<evidence type="ECO:0000313" key="3">
    <source>
        <dbReference type="EMBL" id="HFK98701.1"/>
    </source>
</evidence>
<dbReference type="GO" id="GO:0009103">
    <property type="term" value="P:lipopolysaccharide biosynthetic process"/>
    <property type="evidence" value="ECO:0007669"/>
    <property type="project" value="TreeGrafter"/>
</dbReference>
<dbReference type="Gene3D" id="3.40.50.2000">
    <property type="entry name" value="Glycogen Phosphorylase B"/>
    <property type="match status" value="1"/>
</dbReference>
<feature type="domain" description="Glycosyl transferase family 1" evidence="2">
    <location>
        <begin position="243"/>
        <end position="419"/>
    </location>
</feature>
<reference evidence="3" key="1">
    <citation type="journal article" date="2020" name="mSystems">
        <title>Genome- and Community-Level Interaction Insights into Carbon Utilization and Element Cycling Functions of Hydrothermarchaeota in Hydrothermal Sediment.</title>
        <authorList>
            <person name="Zhou Z."/>
            <person name="Liu Y."/>
            <person name="Xu W."/>
            <person name="Pan J."/>
            <person name="Luo Z.H."/>
            <person name="Li M."/>
        </authorList>
    </citation>
    <scope>NUCLEOTIDE SEQUENCE [LARGE SCALE GENOMIC DNA]</scope>
    <source>
        <strain evidence="3">SpSt-456</strain>
    </source>
</reference>
<dbReference type="EMBL" id="DSTK01000041">
    <property type="protein sequence ID" value="HFK98701.1"/>
    <property type="molecule type" value="Genomic_DNA"/>
</dbReference>
<gene>
    <name evidence="3" type="ORF">ENS06_15420</name>
</gene>